<dbReference type="GO" id="GO:0005980">
    <property type="term" value="P:glycogen catabolic process"/>
    <property type="evidence" value="ECO:0007669"/>
    <property type="project" value="InterPro"/>
</dbReference>
<protein>
    <submittedName>
        <fullName evidence="5">Glycogen debranching protein GlgX</fullName>
    </submittedName>
</protein>
<organism evidence="5 6">
    <name type="scientific">Pseudoclavibacter terrae</name>
    <dbReference type="NCBI Taxonomy" id="1530195"/>
    <lineage>
        <taxon>Bacteria</taxon>
        <taxon>Bacillati</taxon>
        <taxon>Actinomycetota</taxon>
        <taxon>Actinomycetes</taxon>
        <taxon>Micrococcales</taxon>
        <taxon>Microbacteriaceae</taxon>
        <taxon>Pseudoclavibacter</taxon>
    </lineage>
</organism>
<keyword evidence="6" id="KW-1185">Reference proteome</keyword>
<dbReference type="EMBL" id="WBJX01000006">
    <property type="protein sequence ID" value="KAB1636373.1"/>
    <property type="molecule type" value="Genomic_DNA"/>
</dbReference>
<dbReference type="CDD" id="cd02856">
    <property type="entry name" value="E_set_GDE_Isoamylase_N"/>
    <property type="match status" value="1"/>
</dbReference>
<evidence type="ECO:0000313" key="6">
    <source>
        <dbReference type="Proteomes" id="UP000490386"/>
    </source>
</evidence>
<evidence type="ECO:0000256" key="2">
    <source>
        <dbReference type="ARBA" id="ARBA00022801"/>
    </source>
</evidence>
<dbReference type="GO" id="GO:0004135">
    <property type="term" value="F:amylo-alpha-1,6-glucosidase activity"/>
    <property type="evidence" value="ECO:0007669"/>
    <property type="project" value="InterPro"/>
</dbReference>
<dbReference type="InterPro" id="IPR017853">
    <property type="entry name" value="GH"/>
</dbReference>
<reference evidence="5 6" key="1">
    <citation type="submission" date="2019-09" db="EMBL/GenBank/DDBJ databases">
        <title>Phylogeny of genus Pseudoclavibacter and closely related genus.</title>
        <authorList>
            <person name="Li Y."/>
        </authorList>
    </citation>
    <scope>NUCLEOTIDE SEQUENCE [LARGE SCALE GENOMIC DNA]</scope>
    <source>
        <strain evidence="5 6">THG-MD12</strain>
    </source>
</reference>
<comment type="similarity">
    <text evidence="1">Belongs to the glycosyl hydrolase 13 family.</text>
</comment>
<feature type="domain" description="Glycosyl hydrolase family 13 catalytic" evidence="4">
    <location>
        <begin position="137"/>
        <end position="559"/>
    </location>
</feature>
<dbReference type="CDD" id="cd11326">
    <property type="entry name" value="AmyAc_Glg_debranch"/>
    <property type="match status" value="1"/>
</dbReference>
<dbReference type="InterPro" id="IPR004193">
    <property type="entry name" value="Glyco_hydro_13_N"/>
</dbReference>
<dbReference type="SUPFAM" id="SSF81296">
    <property type="entry name" value="E set domains"/>
    <property type="match status" value="1"/>
</dbReference>
<dbReference type="PANTHER" id="PTHR43002">
    <property type="entry name" value="GLYCOGEN DEBRANCHING ENZYME"/>
    <property type="match status" value="1"/>
</dbReference>
<dbReference type="Gene3D" id="2.60.40.10">
    <property type="entry name" value="Immunoglobulins"/>
    <property type="match status" value="1"/>
</dbReference>
<proteinExistence type="inferred from homology"/>
<sequence length="710" mass="78262">MLDSQTRSDLGVTHHQGIARIRVFSAHASAMTLCLIDADGTITRTVEMASMPGGIWQAECAELVNGQRYAVRADGPTTGTSAFDKHRLLVEPYARQVSNVGTVAVPIWTAQVVETEPFDWGTVRAPLLPLRDVVVYEAHVKGFTQLAPHMPEHLRGSYAGLAHEDTIAYLQSVGITAVELLPVHAFASESFLRRQGMANYWGYNTLGFFAPHADYASPGARAAGPHAIAREFKGMVKHLHAAGIEVYLDVVYNHTSEGGRGDETSMFRGLDNATYYRHDMHGNPVDQTGCGNSLDTSEAIVRELIIDSLRYWVEEFRIDGFRFDLAATLGRNAHHAFERHHPLLEAIVNDERLSDTKLIAEPWDVGMGGWQTGNFPEDWSEWNDSFRDHARSFWVRDIAEARSSGVHPEGAGAFSTSLAGSSNMFSDDRGPLASVNFVTAHDGFTLRDLVSYNVKHNLQNAELGRDGTGDNRSWNFGVEGPSESSSIETLRRRSMRNLLSTVLLSAGVPMLTAGDEVARSQKGNNNPYNQDSPLTWFSWDLSEIQLAQLAHTRRLIELRGKHQVLRPSSFNHGHALSEHGTRRRWFDALGNPMGDGSWQGPGGRTLQVLLDAYIPEADADFTGDAVLVDGERMLVDRLLLVIHGSEDDAALRAPAVDDVTGYRLLWDSTHEHPDEALSSSRVLIPGQLTGLAGPSVQVYAVEVRHAHHHI</sequence>
<dbReference type="InterPro" id="IPR006047">
    <property type="entry name" value="GH13_cat_dom"/>
</dbReference>
<evidence type="ECO:0000313" key="5">
    <source>
        <dbReference type="EMBL" id="KAB1636373.1"/>
    </source>
</evidence>
<dbReference type="SUPFAM" id="SSF51445">
    <property type="entry name" value="(Trans)glycosidases"/>
    <property type="match status" value="1"/>
</dbReference>
<dbReference type="AlphaFoldDB" id="A0A7J5B0E1"/>
<dbReference type="Gene3D" id="3.20.20.80">
    <property type="entry name" value="Glycosidases"/>
    <property type="match status" value="1"/>
</dbReference>
<gene>
    <name evidence="5" type="primary">glgX</name>
    <name evidence="5" type="ORF">F8O03_15555</name>
</gene>
<name>A0A7J5B0E1_9MICO</name>
<keyword evidence="3" id="KW-0326">Glycosidase</keyword>
<dbReference type="InterPro" id="IPR014756">
    <property type="entry name" value="Ig_E-set"/>
</dbReference>
<dbReference type="OrthoDB" id="3236218at2"/>
<evidence type="ECO:0000256" key="3">
    <source>
        <dbReference type="ARBA" id="ARBA00023295"/>
    </source>
</evidence>
<dbReference type="RefSeq" id="WP_151424684.1">
    <property type="nucleotide sequence ID" value="NZ_WBJX01000006.1"/>
</dbReference>
<dbReference type="NCBIfam" id="TIGR02100">
    <property type="entry name" value="glgX_debranch"/>
    <property type="match status" value="1"/>
</dbReference>
<dbReference type="Pfam" id="PF02922">
    <property type="entry name" value="CBM_48"/>
    <property type="match status" value="1"/>
</dbReference>
<dbReference type="InterPro" id="IPR011837">
    <property type="entry name" value="Glycogen_debranch_GlgX"/>
</dbReference>
<dbReference type="SMART" id="SM00642">
    <property type="entry name" value="Aamy"/>
    <property type="match status" value="1"/>
</dbReference>
<evidence type="ECO:0000259" key="4">
    <source>
        <dbReference type="SMART" id="SM00642"/>
    </source>
</evidence>
<dbReference type="InterPro" id="IPR013783">
    <property type="entry name" value="Ig-like_fold"/>
</dbReference>
<dbReference type="SUPFAM" id="SSF51011">
    <property type="entry name" value="Glycosyl hydrolase domain"/>
    <property type="match status" value="1"/>
</dbReference>
<comment type="caution">
    <text evidence="5">The sequence shown here is derived from an EMBL/GenBank/DDBJ whole genome shotgun (WGS) entry which is preliminary data.</text>
</comment>
<keyword evidence="2" id="KW-0378">Hydrolase</keyword>
<evidence type="ECO:0000256" key="1">
    <source>
        <dbReference type="ARBA" id="ARBA00008061"/>
    </source>
</evidence>
<accession>A0A7J5B0E1</accession>
<dbReference type="Proteomes" id="UP000490386">
    <property type="component" value="Unassembled WGS sequence"/>
</dbReference>
<dbReference type="InterPro" id="IPR044505">
    <property type="entry name" value="GlgX_Isoamylase_N_E_set"/>
</dbReference>